<evidence type="ECO:0000313" key="5">
    <source>
        <dbReference type="EMBL" id="MFD2415545.1"/>
    </source>
</evidence>
<dbReference type="EMBL" id="JBHUKR010000004">
    <property type="protein sequence ID" value="MFD2415545.1"/>
    <property type="molecule type" value="Genomic_DNA"/>
</dbReference>
<keyword evidence="6" id="KW-1185">Reference proteome</keyword>
<dbReference type="Pfam" id="PF01614">
    <property type="entry name" value="IclR_C"/>
    <property type="match status" value="1"/>
</dbReference>
<dbReference type="PANTHER" id="PTHR30136:SF35">
    <property type="entry name" value="HTH-TYPE TRANSCRIPTIONAL REGULATOR RV1719"/>
    <property type="match status" value="1"/>
</dbReference>
<accession>A0ABW5FKM8</accession>
<evidence type="ECO:0000256" key="1">
    <source>
        <dbReference type="ARBA" id="ARBA00023015"/>
    </source>
</evidence>
<keyword evidence="3" id="KW-0804">Transcription</keyword>
<evidence type="ECO:0000256" key="2">
    <source>
        <dbReference type="ARBA" id="ARBA00023125"/>
    </source>
</evidence>
<dbReference type="InterPro" id="IPR005471">
    <property type="entry name" value="Tscrpt_reg_IclR_N"/>
</dbReference>
<feature type="domain" description="IclR-ED" evidence="4">
    <location>
        <begin position="74"/>
        <end position="256"/>
    </location>
</feature>
<dbReference type="RefSeq" id="WP_378261433.1">
    <property type="nucleotide sequence ID" value="NZ_JBHUKR010000004.1"/>
</dbReference>
<dbReference type="Gene3D" id="3.30.450.40">
    <property type="match status" value="1"/>
</dbReference>
<dbReference type="Proteomes" id="UP001597417">
    <property type="component" value="Unassembled WGS sequence"/>
</dbReference>
<gene>
    <name evidence="5" type="ORF">ACFSXZ_04305</name>
</gene>
<evidence type="ECO:0000256" key="3">
    <source>
        <dbReference type="ARBA" id="ARBA00023163"/>
    </source>
</evidence>
<protein>
    <submittedName>
        <fullName evidence="5">IclR family transcriptional regulator</fullName>
    </submittedName>
</protein>
<dbReference type="SMART" id="SM00346">
    <property type="entry name" value="HTH_ICLR"/>
    <property type="match status" value="1"/>
</dbReference>
<dbReference type="PANTHER" id="PTHR30136">
    <property type="entry name" value="HELIX-TURN-HELIX TRANSCRIPTIONAL REGULATOR, ICLR FAMILY"/>
    <property type="match status" value="1"/>
</dbReference>
<keyword evidence="2" id="KW-0238">DNA-binding</keyword>
<sequence length="265" mass="28289">MPANDGARRERNPIAAVARVLGALAEHDDTTVGVRELARILDTAPSSVQRTLEAAQEASLVTVAENGRWELGWELYRIAAIAQAKRPYQAAAAVLGSLTEQTSETAILTVYDPQRRARMFVAAAPSRHSVRFVPDLFTWMPAYAGASATAILAFRPEAELEGVIATADAFSALAAVPGTRKLKAVLKEIRERGYAISHDEVNLGASAVAAPVRLRSGVTSSVAVIAPKQRFDSTSLDDVVKKVVEAADVLARRIGDPLTNLEALP</sequence>
<dbReference type="PROSITE" id="PS51078">
    <property type="entry name" value="ICLR_ED"/>
    <property type="match status" value="1"/>
</dbReference>
<evidence type="ECO:0000259" key="4">
    <source>
        <dbReference type="PROSITE" id="PS51078"/>
    </source>
</evidence>
<dbReference type="SUPFAM" id="SSF55781">
    <property type="entry name" value="GAF domain-like"/>
    <property type="match status" value="1"/>
</dbReference>
<dbReference type="Gene3D" id="1.10.10.10">
    <property type="entry name" value="Winged helix-like DNA-binding domain superfamily/Winged helix DNA-binding domain"/>
    <property type="match status" value="1"/>
</dbReference>
<dbReference type="SUPFAM" id="SSF46785">
    <property type="entry name" value="Winged helix' DNA-binding domain"/>
    <property type="match status" value="1"/>
</dbReference>
<dbReference type="InterPro" id="IPR029016">
    <property type="entry name" value="GAF-like_dom_sf"/>
</dbReference>
<dbReference type="InterPro" id="IPR050707">
    <property type="entry name" value="HTH_MetabolicPath_Reg"/>
</dbReference>
<keyword evidence="1" id="KW-0805">Transcription regulation</keyword>
<dbReference type="InterPro" id="IPR036388">
    <property type="entry name" value="WH-like_DNA-bd_sf"/>
</dbReference>
<name>A0ABW5FKM8_9PSEU</name>
<proteinExistence type="predicted"/>
<evidence type="ECO:0000313" key="6">
    <source>
        <dbReference type="Proteomes" id="UP001597417"/>
    </source>
</evidence>
<organism evidence="5 6">
    <name type="scientific">Amycolatopsis pigmentata</name>
    <dbReference type="NCBI Taxonomy" id="450801"/>
    <lineage>
        <taxon>Bacteria</taxon>
        <taxon>Bacillati</taxon>
        <taxon>Actinomycetota</taxon>
        <taxon>Actinomycetes</taxon>
        <taxon>Pseudonocardiales</taxon>
        <taxon>Pseudonocardiaceae</taxon>
        <taxon>Amycolatopsis</taxon>
    </lineage>
</organism>
<reference evidence="6" key="1">
    <citation type="journal article" date="2019" name="Int. J. Syst. Evol. Microbiol.">
        <title>The Global Catalogue of Microorganisms (GCM) 10K type strain sequencing project: providing services to taxonomists for standard genome sequencing and annotation.</title>
        <authorList>
            <consortium name="The Broad Institute Genomics Platform"/>
            <consortium name="The Broad Institute Genome Sequencing Center for Infectious Disease"/>
            <person name="Wu L."/>
            <person name="Ma J."/>
        </authorList>
    </citation>
    <scope>NUCLEOTIDE SEQUENCE [LARGE SCALE GENOMIC DNA]</scope>
    <source>
        <strain evidence="6">CGMCC 4.7645</strain>
    </source>
</reference>
<comment type="caution">
    <text evidence="5">The sequence shown here is derived from an EMBL/GenBank/DDBJ whole genome shotgun (WGS) entry which is preliminary data.</text>
</comment>
<dbReference type="InterPro" id="IPR036390">
    <property type="entry name" value="WH_DNA-bd_sf"/>
</dbReference>
<dbReference type="InterPro" id="IPR014757">
    <property type="entry name" value="Tscrpt_reg_IclR_C"/>
</dbReference>